<proteinExistence type="predicted"/>
<sequence>MIPRFLLTLLVLLPMLLGTAHAAPVNACADTRTALAARLPLVSENEAPFVRIQERVLEIGCANLPAFDDPAWFTGTLPVFIGSFLAQGGGWPAVASGCAAPLTGPLTCGELMVSEHIHADLLAALRVAGCGTGADWARMGGYIQAAAAEEGTLWAWGAAVLIPIRRLEVRLRCVRGDW</sequence>
<dbReference type="RefSeq" id="WP_322472610.1">
    <property type="nucleotide sequence ID" value="NZ_JBHRZG010000010.1"/>
</dbReference>
<comment type="caution">
    <text evidence="2">The sequence shown here is derived from an EMBL/GenBank/DDBJ whole genome shotgun (WGS) entry which is preliminary data.</text>
</comment>
<evidence type="ECO:0000313" key="3">
    <source>
        <dbReference type="Proteomes" id="UP001595803"/>
    </source>
</evidence>
<accession>A0ABV7ZA33</accession>
<organism evidence="2 3">
    <name type="scientific">Deinococcus rufus</name>
    <dbReference type="NCBI Taxonomy" id="2136097"/>
    <lineage>
        <taxon>Bacteria</taxon>
        <taxon>Thermotogati</taxon>
        <taxon>Deinococcota</taxon>
        <taxon>Deinococci</taxon>
        <taxon>Deinococcales</taxon>
        <taxon>Deinococcaceae</taxon>
        <taxon>Deinococcus</taxon>
    </lineage>
</organism>
<reference evidence="3" key="1">
    <citation type="journal article" date="2019" name="Int. J. Syst. Evol. Microbiol.">
        <title>The Global Catalogue of Microorganisms (GCM) 10K type strain sequencing project: providing services to taxonomists for standard genome sequencing and annotation.</title>
        <authorList>
            <consortium name="The Broad Institute Genomics Platform"/>
            <consortium name="The Broad Institute Genome Sequencing Center for Infectious Disease"/>
            <person name="Wu L."/>
            <person name="Ma J."/>
        </authorList>
    </citation>
    <scope>NUCLEOTIDE SEQUENCE [LARGE SCALE GENOMIC DNA]</scope>
    <source>
        <strain evidence="3">CCTCC AB 2017081</strain>
    </source>
</reference>
<dbReference type="EMBL" id="JBHRZG010000010">
    <property type="protein sequence ID" value="MFC3833171.1"/>
    <property type="molecule type" value="Genomic_DNA"/>
</dbReference>
<name>A0ABV7ZA33_9DEIO</name>
<keyword evidence="3" id="KW-1185">Reference proteome</keyword>
<feature type="chain" id="PRO_5045809452" evidence="1">
    <location>
        <begin position="23"/>
        <end position="178"/>
    </location>
</feature>
<dbReference type="Proteomes" id="UP001595803">
    <property type="component" value="Unassembled WGS sequence"/>
</dbReference>
<keyword evidence="1" id="KW-0732">Signal</keyword>
<protein>
    <submittedName>
        <fullName evidence="2">Uncharacterized protein</fullName>
    </submittedName>
</protein>
<gene>
    <name evidence="2" type="ORF">ACFOSB_09905</name>
</gene>
<evidence type="ECO:0000313" key="2">
    <source>
        <dbReference type="EMBL" id="MFC3833171.1"/>
    </source>
</evidence>
<feature type="signal peptide" evidence="1">
    <location>
        <begin position="1"/>
        <end position="22"/>
    </location>
</feature>
<evidence type="ECO:0000256" key="1">
    <source>
        <dbReference type="SAM" id="SignalP"/>
    </source>
</evidence>